<dbReference type="AlphaFoldDB" id="A0A271VWB4"/>
<dbReference type="PANTHER" id="PTHR42852">
    <property type="entry name" value="THIOL:DISULFIDE INTERCHANGE PROTEIN DSBE"/>
    <property type="match status" value="1"/>
</dbReference>
<name>A0A271VWB4_VIBMT</name>
<evidence type="ECO:0000256" key="2">
    <source>
        <dbReference type="ARBA" id="ARBA00007758"/>
    </source>
</evidence>
<evidence type="ECO:0000256" key="4">
    <source>
        <dbReference type="ARBA" id="ARBA00023157"/>
    </source>
</evidence>
<evidence type="ECO:0000313" key="8">
    <source>
        <dbReference type="Proteomes" id="UP000216173"/>
    </source>
</evidence>
<dbReference type="InterPro" id="IPR004799">
    <property type="entry name" value="Periplasmic_diS_OxRdtase_DsbE"/>
</dbReference>
<dbReference type="Proteomes" id="UP000216173">
    <property type="component" value="Unassembled WGS sequence"/>
</dbReference>
<dbReference type="NCBIfam" id="TIGR00385">
    <property type="entry name" value="dsbE"/>
    <property type="match status" value="1"/>
</dbReference>
<keyword evidence="5" id="KW-0676">Redox-active center</keyword>
<evidence type="ECO:0000313" key="7">
    <source>
        <dbReference type="EMBL" id="PAR22267.1"/>
    </source>
</evidence>
<dbReference type="InterPro" id="IPR050553">
    <property type="entry name" value="Thioredoxin_ResA/DsbE_sf"/>
</dbReference>
<proteinExistence type="inferred from homology"/>
<dbReference type="PANTHER" id="PTHR42852:SF6">
    <property type="entry name" value="THIOL:DISULFIDE INTERCHANGE PROTEIN DSBE"/>
    <property type="match status" value="1"/>
</dbReference>
<evidence type="ECO:0000256" key="5">
    <source>
        <dbReference type="ARBA" id="ARBA00023284"/>
    </source>
</evidence>
<comment type="subcellular location">
    <subcellularLocation>
        <location evidence="1">Cell inner membrane</location>
        <topology evidence="1">Single-pass membrane protein</topology>
        <orientation evidence="1">Periplasmic side</orientation>
    </subcellularLocation>
</comment>
<evidence type="ECO:0000259" key="6">
    <source>
        <dbReference type="PROSITE" id="PS51352"/>
    </source>
</evidence>
<comment type="similarity">
    <text evidence="2">Belongs to the thioredoxin family. DsbE subfamily.</text>
</comment>
<dbReference type="InterPro" id="IPR036249">
    <property type="entry name" value="Thioredoxin-like_sf"/>
</dbReference>
<keyword evidence="3" id="KW-0201">Cytochrome c-type biogenesis</keyword>
<feature type="domain" description="Thioredoxin" evidence="6">
    <location>
        <begin position="37"/>
        <end position="175"/>
    </location>
</feature>
<dbReference type="GO" id="GO:0005886">
    <property type="term" value="C:plasma membrane"/>
    <property type="evidence" value="ECO:0007669"/>
    <property type="project" value="UniProtKB-SubCell"/>
</dbReference>
<gene>
    <name evidence="7" type="ORF">CGU03_04665</name>
</gene>
<protein>
    <submittedName>
        <fullName evidence="7">DsbE family thiol:disulfide interchange protein</fullName>
    </submittedName>
</protein>
<dbReference type="GO" id="GO:0030288">
    <property type="term" value="C:outer membrane-bounded periplasmic space"/>
    <property type="evidence" value="ECO:0007669"/>
    <property type="project" value="InterPro"/>
</dbReference>
<reference evidence="8" key="1">
    <citation type="submission" date="2017-07" db="EMBL/GenBank/DDBJ databases">
        <authorList>
            <person name="Boucher Y."/>
            <person name="Orata F.D."/>
        </authorList>
    </citation>
    <scope>NUCLEOTIDE SEQUENCE [LARGE SCALE GENOMIC DNA]</scope>
    <source>
        <strain evidence="8">OYP9E10</strain>
    </source>
</reference>
<comment type="caution">
    <text evidence="7">The sequence shown here is derived from an EMBL/GenBank/DDBJ whole genome shotgun (WGS) entry which is preliminary data.</text>
</comment>
<evidence type="ECO:0000256" key="3">
    <source>
        <dbReference type="ARBA" id="ARBA00022748"/>
    </source>
</evidence>
<accession>A0A271VWB4</accession>
<dbReference type="InterPro" id="IPR013740">
    <property type="entry name" value="Redoxin"/>
</dbReference>
<dbReference type="PROSITE" id="PS51352">
    <property type="entry name" value="THIOREDOXIN_2"/>
    <property type="match status" value="1"/>
</dbReference>
<keyword evidence="4" id="KW-1015">Disulfide bond</keyword>
<dbReference type="RefSeq" id="WP_055032735.1">
    <property type="nucleotide sequence ID" value="NZ_LBGO01000001.1"/>
</dbReference>
<dbReference type="GO" id="GO:0017004">
    <property type="term" value="P:cytochrome complex assembly"/>
    <property type="evidence" value="ECO:0007669"/>
    <property type="project" value="UniProtKB-KW"/>
</dbReference>
<dbReference type="Gene3D" id="3.40.30.10">
    <property type="entry name" value="Glutaredoxin"/>
    <property type="match status" value="1"/>
</dbReference>
<organism evidence="7 8">
    <name type="scientific">Vibrio metoecus</name>
    <dbReference type="NCBI Taxonomy" id="1481663"/>
    <lineage>
        <taxon>Bacteria</taxon>
        <taxon>Pseudomonadati</taxon>
        <taxon>Pseudomonadota</taxon>
        <taxon>Gammaproteobacteria</taxon>
        <taxon>Vibrionales</taxon>
        <taxon>Vibrionaceae</taxon>
        <taxon>Vibrio</taxon>
    </lineage>
</organism>
<sequence length="178" mass="19719">MLKANVIRLLSVVLVIGGVLAAIGLGLENKNTNKAEVSVVKQLPAFDAPDLLDPNSRVTQQDFLISGYKLLNVWASWCGICLSEHAFLKNLAQQGVPIYGLNYRDESRAATRYLQQHGNPFVKVAQDPQGSVALDLGVIGTPETYLINSAGEIVFKYSGPLTQEKWQRYFQTYFKQES</sequence>
<dbReference type="GO" id="GO:0015036">
    <property type="term" value="F:disulfide oxidoreductase activity"/>
    <property type="evidence" value="ECO:0007669"/>
    <property type="project" value="InterPro"/>
</dbReference>
<dbReference type="Pfam" id="PF08534">
    <property type="entry name" value="Redoxin"/>
    <property type="match status" value="1"/>
</dbReference>
<dbReference type="CDD" id="cd03010">
    <property type="entry name" value="TlpA_like_DsbE"/>
    <property type="match status" value="1"/>
</dbReference>
<evidence type="ECO:0000256" key="1">
    <source>
        <dbReference type="ARBA" id="ARBA00004383"/>
    </source>
</evidence>
<dbReference type="InterPro" id="IPR013766">
    <property type="entry name" value="Thioredoxin_domain"/>
</dbReference>
<dbReference type="EMBL" id="NMSH01000004">
    <property type="protein sequence ID" value="PAR22267.1"/>
    <property type="molecule type" value="Genomic_DNA"/>
</dbReference>
<dbReference type="SUPFAM" id="SSF52833">
    <property type="entry name" value="Thioredoxin-like"/>
    <property type="match status" value="1"/>
</dbReference>